<protein>
    <submittedName>
        <fullName evidence="2">Uncharacterized protein</fullName>
    </submittedName>
</protein>
<dbReference type="OrthoDB" id="2555959at2759"/>
<name>A0A6G1GR73_9PEZI</name>
<evidence type="ECO:0000313" key="2">
    <source>
        <dbReference type="EMBL" id="KAF1983312.1"/>
    </source>
</evidence>
<proteinExistence type="predicted"/>
<keyword evidence="3" id="KW-1185">Reference proteome</keyword>
<keyword evidence="1" id="KW-0472">Membrane</keyword>
<sequence length="66" mass="7487">MSAWSWYRNLAPRARLLLGVGIMGYAGIALLLSDQAEKSFGLTPTEEDRKRLHDALPKIRMVDKEE</sequence>
<dbReference type="EMBL" id="ML977176">
    <property type="protein sequence ID" value="KAF1983312.1"/>
    <property type="molecule type" value="Genomic_DNA"/>
</dbReference>
<feature type="transmembrane region" description="Helical" evidence="1">
    <location>
        <begin position="14"/>
        <end position="32"/>
    </location>
</feature>
<keyword evidence="1" id="KW-0812">Transmembrane</keyword>
<organism evidence="2 3">
    <name type="scientific">Aulographum hederae CBS 113979</name>
    <dbReference type="NCBI Taxonomy" id="1176131"/>
    <lineage>
        <taxon>Eukaryota</taxon>
        <taxon>Fungi</taxon>
        <taxon>Dikarya</taxon>
        <taxon>Ascomycota</taxon>
        <taxon>Pezizomycotina</taxon>
        <taxon>Dothideomycetes</taxon>
        <taxon>Pleosporomycetidae</taxon>
        <taxon>Aulographales</taxon>
        <taxon>Aulographaceae</taxon>
    </lineage>
</organism>
<dbReference type="AlphaFoldDB" id="A0A6G1GR73"/>
<keyword evidence="1" id="KW-1133">Transmembrane helix</keyword>
<reference evidence="2" key="1">
    <citation type="journal article" date="2020" name="Stud. Mycol.">
        <title>101 Dothideomycetes genomes: a test case for predicting lifestyles and emergence of pathogens.</title>
        <authorList>
            <person name="Haridas S."/>
            <person name="Albert R."/>
            <person name="Binder M."/>
            <person name="Bloem J."/>
            <person name="Labutti K."/>
            <person name="Salamov A."/>
            <person name="Andreopoulos B."/>
            <person name="Baker S."/>
            <person name="Barry K."/>
            <person name="Bills G."/>
            <person name="Bluhm B."/>
            <person name="Cannon C."/>
            <person name="Castanera R."/>
            <person name="Culley D."/>
            <person name="Daum C."/>
            <person name="Ezra D."/>
            <person name="Gonzalez J."/>
            <person name="Henrissat B."/>
            <person name="Kuo A."/>
            <person name="Liang C."/>
            <person name="Lipzen A."/>
            <person name="Lutzoni F."/>
            <person name="Magnuson J."/>
            <person name="Mondo S."/>
            <person name="Nolan M."/>
            <person name="Ohm R."/>
            <person name="Pangilinan J."/>
            <person name="Park H.-J."/>
            <person name="Ramirez L."/>
            <person name="Alfaro M."/>
            <person name="Sun H."/>
            <person name="Tritt A."/>
            <person name="Yoshinaga Y."/>
            <person name="Zwiers L.-H."/>
            <person name="Turgeon B."/>
            <person name="Goodwin S."/>
            <person name="Spatafora J."/>
            <person name="Crous P."/>
            <person name="Grigoriev I."/>
        </authorList>
    </citation>
    <scope>NUCLEOTIDE SEQUENCE</scope>
    <source>
        <strain evidence="2">CBS 113979</strain>
    </source>
</reference>
<accession>A0A6G1GR73</accession>
<gene>
    <name evidence="2" type="ORF">K402DRAFT_423874</name>
</gene>
<evidence type="ECO:0000256" key="1">
    <source>
        <dbReference type="SAM" id="Phobius"/>
    </source>
</evidence>
<evidence type="ECO:0000313" key="3">
    <source>
        <dbReference type="Proteomes" id="UP000800041"/>
    </source>
</evidence>
<dbReference type="Proteomes" id="UP000800041">
    <property type="component" value="Unassembled WGS sequence"/>
</dbReference>